<evidence type="ECO:0000259" key="8">
    <source>
        <dbReference type="PROSITE" id="PS50262"/>
    </source>
</evidence>
<accession>A0A814C2J5</accession>
<evidence type="ECO:0000256" key="2">
    <source>
        <dbReference type="ARBA" id="ARBA00022692"/>
    </source>
</evidence>
<name>A0A814C2J5_9BILA</name>
<keyword evidence="3" id="KW-0677">Repeat</keyword>
<dbReference type="InterPro" id="IPR001258">
    <property type="entry name" value="NHL_repeat"/>
</dbReference>
<dbReference type="Gene3D" id="1.20.1070.10">
    <property type="entry name" value="Rhodopsin 7-helix transmembrane proteins"/>
    <property type="match status" value="1"/>
</dbReference>
<dbReference type="CDD" id="cd00637">
    <property type="entry name" value="7tm_classA_rhodopsin-like"/>
    <property type="match status" value="1"/>
</dbReference>
<organism evidence="9 10">
    <name type="scientific">Adineta steineri</name>
    <dbReference type="NCBI Taxonomy" id="433720"/>
    <lineage>
        <taxon>Eukaryota</taxon>
        <taxon>Metazoa</taxon>
        <taxon>Spiralia</taxon>
        <taxon>Gnathifera</taxon>
        <taxon>Rotifera</taxon>
        <taxon>Eurotatoria</taxon>
        <taxon>Bdelloidea</taxon>
        <taxon>Adinetida</taxon>
        <taxon>Adinetidae</taxon>
        <taxon>Adineta</taxon>
    </lineage>
</organism>
<dbReference type="PANTHER" id="PTHR43319">
    <property type="entry name" value="BETA-LACTAMASE-RELATED"/>
    <property type="match status" value="1"/>
</dbReference>
<feature type="transmembrane region" description="Helical" evidence="7">
    <location>
        <begin position="503"/>
        <end position="524"/>
    </location>
</feature>
<feature type="transmembrane region" description="Helical" evidence="7">
    <location>
        <begin position="1050"/>
        <end position="1068"/>
    </location>
</feature>
<dbReference type="AlphaFoldDB" id="A0A814C2J5"/>
<dbReference type="InterPro" id="IPR017452">
    <property type="entry name" value="GPCR_Rhodpsn_7TM"/>
</dbReference>
<keyword evidence="2 7" id="KW-0812">Transmembrane</keyword>
<dbReference type="InterPro" id="IPR011042">
    <property type="entry name" value="6-blade_b-propeller_TolB-like"/>
</dbReference>
<dbReference type="InterPro" id="IPR052907">
    <property type="entry name" value="Beta-lactamase/esterase"/>
</dbReference>
<feature type="transmembrane region" description="Helical" evidence="7">
    <location>
        <begin position="536"/>
        <end position="560"/>
    </location>
</feature>
<dbReference type="Gene3D" id="3.40.710.10">
    <property type="entry name" value="DD-peptidase/beta-lactamase superfamily"/>
    <property type="match status" value="2"/>
</dbReference>
<feature type="repeat" description="NHL" evidence="6">
    <location>
        <begin position="48"/>
        <end position="87"/>
    </location>
</feature>
<dbReference type="SUPFAM" id="SSF81321">
    <property type="entry name" value="Family A G protein-coupled receptor-like"/>
    <property type="match status" value="1"/>
</dbReference>
<dbReference type="SUPFAM" id="SSF101898">
    <property type="entry name" value="NHL repeat"/>
    <property type="match status" value="1"/>
</dbReference>
<feature type="domain" description="G-protein coupled receptors family 1 profile" evidence="8">
    <location>
        <begin position="566"/>
        <end position="680"/>
    </location>
</feature>
<keyword evidence="4 7" id="KW-1133">Transmembrane helix</keyword>
<dbReference type="PROSITE" id="PS50262">
    <property type="entry name" value="G_PROTEIN_RECEP_F1_2"/>
    <property type="match status" value="1"/>
</dbReference>
<keyword evidence="5 7" id="KW-0472">Membrane</keyword>
<feature type="transmembrane region" description="Helical" evidence="7">
    <location>
        <begin position="624"/>
        <end position="645"/>
    </location>
</feature>
<comment type="subcellular location">
    <subcellularLocation>
        <location evidence="1">Membrane</location>
    </subcellularLocation>
</comment>
<evidence type="ECO:0000313" key="10">
    <source>
        <dbReference type="Proteomes" id="UP000663860"/>
    </source>
</evidence>
<dbReference type="InterPro" id="IPR012338">
    <property type="entry name" value="Beta-lactam/transpept-like"/>
</dbReference>
<comment type="caution">
    <text evidence="9">The sequence shown here is derived from an EMBL/GenBank/DDBJ whole genome shotgun (WGS) entry which is preliminary data.</text>
</comment>
<evidence type="ECO:0000256" key="7">
    <source>
        <dbReference type="SAM" id="Phobius"/>
    </source>
</evidence>
<feature type="transmembrane region" description="Helical" evidence="7">
    <location>
        <begin position="580"/>
        <end position="603"/>
    </location>
</feature>
<evidence type="ECO:0000256" key="3">
    <source>
        <dbReference type="ARBA" id="ARBA00022737"/>
    </source>
</evidence>
<evidence type="ECO:0000256" key="5">
    <source>
        <dbReference type="ARBA" id="ARBA00023136"/>
    </source>
</evidence>
<dbReference type="PROSITE" id="PS51125">
    <property type="entry name" value="NHL"/>
    <property type="match status" value="1"/>
</dbReference>
<dbReference type="InterPro" id="IPR001466">
    <property type="entry name" value="Beta-lactam-related"/>
</dbReference>
<dbReference type="Proteomes" id="UP000663860">
    <property type="component" value="Unassembled WGS sequence"/>
</dbReference>
<dbReference type="SUPFAM" id="SSF56601">
    <property type="entry name" value="beta-lactamase/transpeptidase-like"/>
    <property type="match status" value="1"/>
</dbReference>
<gene>
    <name evidence="9" type="ORF">IZO911_LOCUS14073</name>
</gene>
<protein>
    <recommendedName>
        <fullName evidence="8">G-protein coupled receptors family 1 profile domain-containing protein</fullName>
    </recommendedName>
</protein>
<dbReference type="Pfam" id="PF00144">
    <property type="entry name" value="Beta-lactamase"/>
    <property type="match status" value="2"/>
</dbReference>
<proteinExistence type="predicted"/>
<dbReference type="CDD" id="cd05819">
    <property type="entry name" value="NHL"/>
    <property type="match status" value="1"/>
</dbReference>
<reference evidence="9" key="1">
    <citation type="submission" date="2021-02" db="EMBL/GenBank/DDBJ databases">
        <authorList>
            <person name="Nowell W R."/>
        </authorList>
    </citation>
    <scope>NUCLEOTIDE SEQUENCE</scope>
</reference>
<evidence type="ECO:0000313" key="9">
    <source>
        <dbReference type="EMBL" id="CAF0934592.1"/>
    </source>
</evidence>
<dbReference type="PANTHER" id="PTHR43319:SF3">
    <property type="entry name" value="BETA-LACTAMASE-RELATED DOMAIN-CONTAINING PROTEIN"/>
    <property type="match status" value="1"/>
</dbReference>
<dbReference type="EMBL" id="CAJNOE010000116">
    <property type="protein sequence ID" value="CAF0934592.1"/>
    <property type="molecule type" value="Genomic_DNA"/>
</dbReference>
<dbReference type="Pfam" id="PF01436">
    <property type="entry name" value="NHL"/>
    <property type="match status" value="1"/>
</dbReference>
<sequence length="1069" mass="119362">MNVSSRCDGLFADINDTLYCSMYLEDQVVKRSLNDPLMTSNSIAAGTSIKGSASNELDSPGGIFVDVNLDLYVADCENNRVQLFQLGESNGITVAGSESLNPTITLNCPKGIILDSEKYLFIVDLGNSRIVGSSLNGFRCLVGCYGEGSQSNQLDYPFSFSFDHSGNMFITDTSNSRIQKFEYLEESCVDNSSKIKSMYSSLLTPNSSIYFQECSELSSYYEVIQMNVTVTGYYAFLINSEMKTMDACIYTNNFNPFDVSKNVLSHSRDSDNSGQFKITAALQTNMIYVVVITTSSRNLTGNVSIQVSGPNYIDFNRICSPSAMRKPYLSAVQSNYSSELTTNSQIYSRDCRKSNYYYETIRVNVVENAYYALSSDSAMDTYGYIYKDDFNPLNPFEKLLSQNYRSCSYEDFNLIVYLHSDTKYILVVTTSSPNKTGKFSILTSGPNNITLDHYTQILTSCFIGQKCQFYKKSIGVTLDDILRDEIRPNMALTDQTILVKIHAVSTMIMFVGGLINSILSLLTFQNKDLRQVGCGIYLLASSITSFLTITIIALGSSYDIQPTLGCVLSNYVALQYSTYFFYPVLFGFLPIIIASSFSMLAYHNVRHIVRRQLPIVRRKLDKQITAMVLMRVIAFVCLVLPYNAYRIYAINFPIPQSIPMAYAISRLLQAIFNSINLINYVVNKFSLLIHIFVIEMKPCDMAYICNHLWFFLILSVVNNVHGELNIYGTTDNEWDFVRDIFKENFIEERDLGGSVAVYHQGKLVVDLWAGSFDQSQGKAYDNNTLQLVFSTSKGVVAVAAALCVQQGLLNYSALVTDYWPEYGQSGKGNTTVADILSHRAGLPFESASDEQRQFIRDEIASKLDIEFYIGLPSTEEYRVSPLNVKPNGNGSVDTSAFAWFNEQRTHEAEIPAANGITNARSVARLYASLIGDIENNKYKRLLNEEILKEATKSNTPPGEMDSVFNVTSVLAMGFFLLDRTLPSLGPGVFGHSGAGGSIGFAAPAKQLSFAYVMNRLELDASTEVDPRYKHMLDRIATMINNNGASLTKNVSVHLLLFCIVIFFIKFIIV</sequence>
<evidence type="ECO:0000256" key="4">
    <source>
        <dbReference type="ARBA" id="ARBA00022989"/>
    </source>
</evidence>
<evidence type="ECO:0000256" key="1">
    <source>
        <dbReference type="ARBA" id="ARBA00004370"/>
    </source>
</evidence>
<dbReference type="Gene3D" id="2.120.10.30">
    <property type="entry name" value="TolB, C-terminal domain"/>
    <property type="match status" value="1"/>
</dbReference>
<dbReference type="GO" id="GO:0016020">
    <property type="term" value="C:membrane"/>
    <property type="evidence" value="ECO:0007669"/>
    <property type="project" value="UniProtKB-SubCell"/>
</dbReference>
<evidence type="ECO:0000256" key="6">
    <source>
        <dbReference type="PROSITE-ProRule" id="PRU00504"/>
    </source>
</evidence>